<feature type="domain" description="N-acetyltransferase" evidence="1">
    <location>
        <begin position="361"/>
        <end position="520"/>
    </location>
</feature>
<feature type="domain" description="N-acetyltransferase" evidence="1">
    <location>
        <begin position="544"/>
        <end position="687"/>
    </location>
</feature>
<sequence>MTPPRLIVLTGISAAGKTTVGRLLAGSFERGAFVEGDQVREMVRTGRVDMTPEPGEQALDQLHLRYRQAAALADSFVEAGFTAVVEDVIIGDGLRAFLAAVRSPLVHLVVLAPATGAVDARESARDKTGYGGEWTVEVLDRMFRADTPRLGLWLDSSGQTPAETVREILDRLPESLLSDPPALIRTERLLLRRVQEADLPAVVQIQCDPAANEFNATLPTPAQAADLLAGWLGEWAEHGIGYWAIVRADTGETIGLGGLSVRRMAGEDGFNLYYRFRPGAWGQGYATEMARAAMAWADRAAPDRPVFVVTVPENTAARRVAAKLGMAPIGVTDEYVHKGEPIMALFRRPRPAPDELHTQRLWLRRVRRADLPVVREIQGDPATNQYKVAPPSSAQVAGQLTEWLESWAEHGIGYWLVILAETGEVVGIGGLEPHVLRGQPVLNLYYRFRPSAWGRGYAPEMATAAIEWAATALPDRPVHVATATANDNAIRVAAKLGMARVGRTDEYAIKGLALYRKPLPEPEELHTERLWLHRLGADDLAGFAEIQSDPETNRFSRKPATPEAVAELLGRIVEDWVRDGISYWAVRLADTGELLGYGGLRHAIVDGRPSLNLAYRFRPSAWGKGYAPEMARAAVDWARRARPELPVSVVTHFDNTASIRVAEKLGFVLVGSTEYGGQGVSALYRDPAVRTPEG</sequence>
<dbReference type="Gene3D" id="3.40.50.300">
    <property type="entry name" value="P-loop containing nucleotide triphosphate hydrolases"/>
    <property type="match status" value="1"/>
</dbReference>
<evidence type="ECO:0000313" key="2">
    <source>
        <dbReference type="EMBL" id="MBB4682281.1"/>
    </source>
</evidence>
<reference evidence="2 3" key="1">
    <citation type="submission" date="2020-08" db="EMBL/GenBank/DDBJ databases">
        <title>Sequencing the genomes of 1000 actinobacteria strains.</title>
        <authorList>
            <person name="Klenk H.-P."/>
        </authorList>
    </citation>
    <scope>NUCLEOTIDE SEQUENCE [LARGE SCALE GENOMIC DNA]</scope>
    <source>
        <strain evidence="2 3">DSM 44230</strain>
    </source>
</reference>
<accession>A0A7W7FX62</accession>
<protein>
    <submittedName>
        <fullName evidence="2">RimJ/RimL family protein N-acetyltransferase</fullName>
    </submittedName>
</protein>
<dbReference type="InterPro" id="IPR051531">
    <property type="entry name" value="N-acetyltransferase"/>
</dbReference>
<dbReference type="Pfam" id="PF13302">
    <property type="entry name" value="Acetyltransf_3"/>
    <property type="match status" value="3"/>
</dbReference>
<dbReference type="Proteomes" id="UP000533598">
    <property type="component" value="Unassembled WGS sequence"/>
</dbReference>
<feature type="domain" description="N-acetyltransferase" evidence="1">
    <location>
        <begin position="189"/>
        <end position="348"/>
    </location>
</feature>
<gene>
    <name evidence="2" type="ORF">HNR67_008399</name>
</gene>
<dbReference type="InterPro" id="IPR016181">
    <property type="entry name" value="Acyl_CoA_acyltransferase"/>
</dbReference>
<dbReference type="AlphaFoldDB" id="A0A7W7FX62"/>
<dbReference type="PANTHER" id="PTHR43792:SF1">
    <property type="entry name" value="N-ACETYLTRANSFERASE DOMAIN-CONTAINING PROTEIN"/>
    <property type="match status" value="1"/>
</dbReference>
<keyword evidence="3" id="KW-1185">Reference proteome</keyword>
<dbReference type="PROSITE" id="PS51186">
    <property type="entry name" value="GNAT"/>
    <property type="match status" value="3"/>
</dbReference>
<dbReference type="EMBL" id="JACHMH010000001">
    <property type="protein sequence ID" value="MBB4682281.1"/>
    <property type="molecule type" value="Genomic_DNA"/>
</dbReference>
<dbReference type="InterPro" id="IPR000182">
    <property type="entry name" value="GNAT_dom"/>
</dbReference>
<dbReference type="SUPFAM" id="SSF55729">
    <property type="entry name" value="Acyl-CoA N-acyltransferases (Nat)"/>
    <property type="match status" value="3"/>
</dbReference>
<dbReference type="InterPro" id="IPR027417">
    <property type="entry name" value="P-loop_NTPase"/>
</dbReference>
<evidence type="ECO:0000313" key="3">
    <source>
        <dbReference type="Proteomes" id="UP000533598"/>
    </source>
</evidence>
<dbReference type="PANTHER" id="PTHR43792">
    <property type="entry name" value="GNAT FAMILY, PUTATIVE (AFU_ORTHOLOGUE AFUA_3G00765)-RELATED-RELATED"/>
    <property type="match status" value="1"/>
</dbReference>
<proteinExistence type="predicted"/>
<keyword evidence="2" id="KW-0808">Transferase</keyword>
<dbReference type="GO" id="GO:0016747">
    <property type="term" value="F:acyltransferase activity, transferring groups other than amino-acyl groups"/>
    <property type="evidence" value="ECO:0007669"/>
    <property type="project" value="InterPro"/>
</dbReference>
<name>A0A7W7FX62_9PSEU</name>
<comment type="caution">
    <text evidence="2">The sequence shown here is derived from an EMBL/GenBank/DDBJ whole genome shotgun (WGS) entry which is preliminary data.</text>
</comment>
<dbReference type="Gene3D" id="3.40.630.30">
    <property type="match status" value="3"/>
</dbReference>
<dbReference type="SUPFAM" id="SSF52540">
    <property type="entry name" value="P-loop containing nucleoside triphosphate hydrolases"/>
    <property type="match status" value="1"/>
</dbReference>
<evidence type="ECO:0000259" key="1">
    <source>
        <dbReference type="PROSITE" id="PS51186"/>
    </source>
</evidence>
<organism evidence="2 3">
    <name type="scientific">Crossiella cryophila</name>
    <dbReference type="NCBI Taxonomy" id="43355"/>
    <lineage>
        <taxon>Bacteria</taxon>
        <taxon>Bacillati</taxon>
        <taxon>Actinomycetota</taxon>
        <taxon>Actinomycetes</taxon>
        <taxon>Pseudonocardiales</taxon>
        <taxon>Pseudonocardiaceae</taxon>
        <taxon>Crossiella</taxon>
    </lineage>
</organism>
<dbReference type="RefSeq" id="WP_312989359.1">
    <property type="nucleotide sequence ID" value="NZ_BAAAUI010000007.1"/>
</dbReference>